<feature type="region of interest" description="Disordered" evidence="5">
    <location>
        <begin position="1000"/>
        <end position="1108"/>
    </location>
</feature>
<dbReference type="SMART" id="SM00394">
    <property type="entry name" value="RIIa"/>
    <property type="match status" value="1"/>
</dbReference>
<feature type="compositionally biased region" description="Low complexity" evidence="5">
    <location>
        <begin position="949"/>
        <end position="981"/>
    </location>
</feature>
<dbReference type="SUPFAM" id="SSF47391">
    <property type="entry name" value="Dimerization-anchoring domain of cAMP-dependent PK regulatory subunit"/>
    <property type="match status" value="1"/>
</dbReference>
<dbReference type="GO" id="GO:0042981">
    <property type="term" value="P:regulation of apoptotic process"/>
    <property type="evidence" value="ECO:0007669"/>
    <property type="project" value="InterPro"/>
</dbReference>
<dbReference type="PANTHER" id="PTHR12757:SF2">
    <property type="entry name" value="TUMOR NECROSIS FACTOR ALPHA-INDUCED PROTEIN 8-LIKE PROTEIN 1"/>
    <property type="match status" value="1"/>
</dbReference>
<organism evidence="7 8">
    <name type="scientific">Tachysurus vachellii</name>
    <name type="common">Darkbarbel catfish</name>
    <name type="synonym">Pelteobagrus vachellii</name>
    <dbReference type="NCBI Taxonomy" id="175792"/>
    <lineage>
        <taxon>Eukaryota</taxon>
        <taxon>Metazoa</taxon>
        <taxon>Chordata</taxon>
        <taxon>Craniata</taxon>
        <taxon>Vertebrata</taxon>
        <taxon>Euteleostomi</taxon>
        <taxon>Actinopterygii</taxon>
        <taxon>Neopterygii</taxon>
        <taxon>Teleostei</taxon>
        <taxon>Ostariophysi</taxon>
        <taxon>Siluriformes</taxon>
        <taxon>Bagridae</taxon>
        <taxon>Tachysurus</taxon>
    </lineage>
</organism>
<evidence type="ECO:0000256" key="1">
    <source>
        <dbReference type="ARBA" id="ARBA00004496"/>
    </source>
</evidence>
<dbReference type="Proteomes" id="UP001187315">
    <property type="component" value="Unassembled WGS sequence"/>
</dbReference>
<evidence type="ECO:0000313" key="7">
    <source>
        <dbReference type="EMBL" id="KAK2869222.1"/>
    </source>
</evidence>
<proteinExistence type="inferred from homology"/>
<dbReference type="GO" id="GO:0005737">
    <property type="term" value="C:cytoplasm"/>
    <property type="evidence" value="ECO:0007669"/>
    <property type="project" value="UniProtKB-SubCell"/>
</dbReference>
<comment type="subcellular location">
    <subcellularLocation>
        <location evidence="1">Cytoplasm</location>
    </subcellularLocation>
</comment>
<feature type="region of interest" description="Disordered" evidence="5">
    <location>
        <begin position="87"/>
        <end position="125"/>
    </location>
</feature>
<keyword evidence="8" id="KW-1185">Reference proteome</keyword>
<gene>
    <name evidence="7" type="ORF">Q7C36_001093</name>
</gene>
<sequence>MATKTETFEGWPTVLLPFGLSTLLKNMSRDVMIEQPENIACFLADYTSELLLYRNQNPTMDLNEVIILFQNRREEIMNISSEVTAGEVRDIGKESETSSPNLPSTSQEAAHLSVDRSQSSEVSVTPPEDVLGVKLLEETLLVEEAAHLSVDRSQSSEVSVTPPEDVLGVKLLEETLLVEEAAHLSVDRSQSSEVSVTPPDDLGVKLLEETQPVEVKPQPMPLRKPMKRLAATLKRAAVQMKLSRSDGETTNQAKLVKSSSLQDSGVLMSSEVTYKSDTTQQEAFLDKVKHPPDKHQPLTKPMRKLGAALKRAAIQMKHFMIDGETTEQVKYSPGLAKVSSQQDCVLISYEVTDKSFTMQQEASLEKEVAKMTSEETEVGVDEIQSSEVSVSTTESVSDVELLQETPLVEAKHLPMPPLQPKGRSAAASKRVAMQMKRSRSDGEIIDQVKYSTGLAKVSSQQNCVLMSSEVTDKSVTMQQEASLEKEVAKMASEESEVGVDEIQSSEVSVTTYESVSDVDLLQITPLIEEFAKMTIEESGVGVDEIQSSEVRVTTAESVSDVDLLLDIPLFEAKHLPMPPLIPKGRSAAASKRAAIQMKRSRSDGETTDKVKYSTGLAKASSLQDYVLMSSEVTDKSVTMQQEASLEKEVAKMTSEESEVGVDEIQSSEVSVSTLESVSDVELPQETPLVEEVAKMASEESEVGVDEIQSSEVSVSTLESVSDVDLLLDIPLVEAKLLPMPPLQPKGRSAAASKRAAIQMKRSRSDGETTDKVKYSTGLAKASSHQDYVLMSSEVTDKSVTMQQEASLEKEVAKMASEESGVGVDEIQSSEVSVSTTESVSDVDLLQDTPLVEEVAKMTSEESEVGVDEIQSSEVSVTTLESVSDVELLQITPLVEVIQLSSGESSNGFDRTQSSEVSVTTPENDSDVVFIQETPLDEGIKTETTRTVPLEKLSSSSSSSSLSTSSSLSSASYSERPSSSESVSDDNRTAKELLLGIKTRKLSSHSCSRSSKTSTSSTSQKPFRLLPKRQKIGKESFQSRAAGVTVKSIGTSTEDIKLPHLPSSCKRPQRKPGPRSTEKQQLPQIGTKSQKPRPSQGIRISPASSKREKENLNKTWTLYHLPHREEEGTLSTTILSQPQYQDGAKIQAIGPGYIILTECPTTGSPIDQDNLVIKPPPLQLDHGFDENMDSFSTKNLALQAQKKLMSKMATKTVANLFIDDTSSEVLDELYRVTKEYTRNRKEAQKIIKNLIKIVVKLGVLYRNGQFNSEELLLVERFRKKVHTLAMTAVSFHQIDFTFDRRVMSSLLNDCRELLHQAINRHLTAKSHARVNHVFNHFSDCDFLAALYGPSEIYRGHLQRICDGVNKMLDEDNL</sequence>
<evidence type="ECO:0000256" key="5">
    <source>
        <dbReference type="SAM" id="MobiDB-lite"/>
    </source>
</evidence>
<name>A0AA88T8R6_TACVA</name>
<feature type="compositionally biased region" description="Low complexity" evidence="5">
    <location>
        <begin position="828"/>
        <end position="840"/>
    </location>
</feature>
<feature type="compositionally biased region" description="Basic and acidic residues" evidence="5">
    <location>
        <begin position="87"/>
        <end position="96"/>
    </location>
</feature>
<feature type="compositionally biased region" description="Polar residues" evidence="5">
    <location>
        <begin position="1078"/>
        <end position="1092"/>
    </location>
</feature>
<dbReference type="EMBL" id="JAVHJS010000001">
    <property type="protein sequence ID" value="KAK2869222.1"/>
    <property type="molecule type" value="Genomic_DNA"/>
</dbReference>
<feature type="region of interest" description="Disordered" evidence="5">
    <location>
        <begin position="738"/>
        <end position="772"/>
    </location>
</feature>
<evidence type="ECO:0000256" key="2">
    <source>
        <dbReference type="ARBA" id="ARBA00022490"/>
    </source>
</evidence>
<dbReference type="Pfam" id="PF05527">
    <property type="entry name" value="TNFAIP8"/>
    <property type="match status" value="1"/>
</dbReference>
<feature type="domain" description="RIIa" evidence="6">
    <location>
        <begin position="18"/>
        <end position="55"/>
    </location>
</feature>
<protein>
    <recommendedName>
        <fullName evidence="4">Tumor necrosis factor alpha-induced protein 8-like protein 1</fullName>
    </recommendedName>
</protein>
<feature type="compositionally biased region" description="Low complexity" evidence="5">
    <location>
        <begin position="1003"/>
        <end position="1018"/>
    </location>
</feature>
<evidence type="ECO:0000259" key="6">
    <source>
        <dbReference type="SMART" id="SM00394"/>
    </source>
</evidence>
<evidence type="ECO:0000313" key="8">
    <source>
        <dbReference type="Proteomes" id="UP001187315"/>
    </source>
</evidence>
<feature type="compositionally biased region" description="Low complexity" evidence="5">
    <location>
        <begin position="745"/>
        <end position="756"/>
    </location>
</feature>
<feature type="compositionally biased region" description="Polar residues" evidence="5">
    <location>
        <begin position="97"/>
        <end position="108"/>
    </location>
</feature>
<dbReference type="CDD" id="cd12100">
    <property type="entry name" value="DD_CABYR_SP17"/>
    <property type="match status" value="1"/>
</dbReference>
<comment type="caution">
    <text evidence="7">The sequence shown here is derived from an EMBL/GenBank/DDBJ whole genome shotgun (WGS) entry which is preliminary data.</text>
</comment>
<keyword evidence="2" id="KW-0963">Cytoplasm</keyword>
<feature type="compositionally biased region" description="Basic and acidic residues" evidence="5">
    <location>
        <begin position="762"/>
        <end position="772"/>
    </location>
</feature>
<dbReference type="InterPro" id="IPR003117">
    <property type="entry name" value="cAMP_dep_PK_reg_su_I/II_a/b"/>
</dbReference>
<dbReference type="Gene3D" id="1.20.1440.160">
    <property type="entry name" value="Tumor necrosis factor alpha-induced protein 8-like"/>
    <property type="match status" value="1"/>
</dbReference>
<dbReference type="InterPro" id="IPR038355">
    <property type="entry name" value="TNFAIP8_sf"/>
</dbReference>
<feature type="region of interest" description="Disordered" evidence="5">
    <location>
        <begin position="902"/>
        <end position="986"/>
    </location>
</feature>
<dbReference type="FunFam" id="1.20.1440.160:FF:000001">
    <property type="entry name" value="Tumor necrosis factor alpha-induced protein 8-like 1"/>
    <property type="match status" value="1"/>
</dbReference>
<evidence type="ECO:0000256" key="3">
    <source>
        <dbReference type="ARBA" id="ARBA00038267"/>
    </source>
</evidence>
<accession>A0AA88T8R6</accession>
<evidence type="ECO:0000256" key="4">
    <source>
        <dbReference type="ARBA" id="ARBA00039713"/>
    </source>
</evidence>
<comment type="similarity">
    <text evidence="3">Belongs to the TNFAIP8 family.</text>
</comment>
<dbReference type="InterPro" id="IPR047579">
    <property type="entry name" value="DD_CABYR_SP17"/>
</dbReference>
<feature type="region of interest" description="Disordered" evidence="5">
    <location>
        <begin position="816"/>
        <end position="840"/>
    </location>
</feature>
<dbReference type="InterPro" id="IPR008477">
    <property type="entry name" value="TNFAIP8-like"/>
</dbReference>
<feature type="compositionally biased region" description="Polar residues" evidence="5">
    <location>
        <begin position="902"/>
        <end position="922"/>
    </location>
</feature>
<dbReference type="PANTHER" id="PTHR12757">
    <property type="entry name" value="TUMOR NECROSIS FACTOR INDUCED PROTEIN"/>
    <property type="match status" value="1"/>
</dbReference>
<reference evidence="7" key="1">
    <citation type="submission" date="2023-08" db="EMBL/GenBank/DDBJ databases">
        <title>Pelteobagrus vachellii genome.</title>
        <authorList>
            <person name="Liu H."/>
        </authorList>
    </citation>
    <scope>NUCLEOTIDE SEQUENCE</scope>
    <source>
        <strain evidence="7">PRFRI_2022a</strain>
        <tissue evidence="7">Muscle</tissue>
    </source>
</reference>